<organism evidence="1 2">
    <name type="scientific">Rhipicephalus microplus</name>
    <name type="common">Cattle tick</name>
    <name type="synonym">Boophilus microplus</name>
    <dbReference type="NCBI Taxonomy" id="6941"/>
    <lineage>
        <taxon>Eukaryota</taxon>
        <taxon>Metazoa</taxon>
        <taxon>Ecdysozoa</taxon>
        <taxon>Arthropoda</taxon>
        <taxon>Chelicerata</taxon>
        <taxon>Arachnida</taxon>
        <taxon>Acari</taxon>
        <taxon>Parasitiformes</taxon>
        <taxon>Ixodida</taxon>
        <taxon>Ixodoidea</taxon>
        <taxon>Ixodidae</taxon>
        <taxon>Rhipicephalinae</taxon>
        <taxon>Rhipicephalus</taxon>
        <taxon>Boophilus</taxon>
    </lineage>
</organism>
<dbReference type="VEuPathDB" id="VectorBase:LOC119159784"/>
<reference evidence="1" key="2">
    <citation type="submission" date="2021-09" db="EMBL/GenBank/DDBJ databases">
        <authorList>
            <person name="Jia N."/>
            <person name="Wang J."/>
            <person name="Shi W."/>
            <person name="Du L."/>
            <person name="Sun Y."/>
            <person name="Zhan W."/>
            <person name="Jiang J."/>
            <person name="Wang Q."/>
            <person name="Zhang B."/>
            <person name="Ji P."/>
            <person name="Sakyi L.B."/>
            <person name="Cui X."/>
            <person name="Yuan T."/>
            <person name="Jiang B."/>
            <person name="Yang W."/>
            <person name="Lam T.T.-Y."/>
            <person name="Chang Q."/>
            <person name="Ding S."/>
            <person name="Wang X."/>
            <person name="Zhu J."/>
            <person name="Ruan X."/>
            <person name="Zhao L."/>
            <person name="Wei J."/>
            <person name="Que T."/>
            <person name="Du C."/>
            <person name="Cheng J."/>
            <person name="Dai P."/>
            <person name="Han X."/>
            <person name="Huang E."/>
            <person name="Gao Y."/>
            <person name="Liu J."/>
            <person name="Shao H."/>
            <person name="Ye R."/>
            <person name="Li L."/>
            <person name="Wei W."/>
            <person name="Wang X."/>
            <person name="Wang C."/>
            <person name="Huo Q."/>
            <person name="Li W."/>
            <person name="Guo W."/>
            <person name="Chen H."/>
            <person name="Chen S."/>
            <person name="Zhou L."/>
            <person name="Zhou L."/>
            <person name="Ni X."/>
            <person name="Tian J."/>
            <person name="Zhou Y."/>
            <person name="Sheng Y."/>
            <person name="Liu T."/>
            <person name="Pan Y."/>
            <person name="Xia L."/>
            <person name="Li J."/>
            <person name="Zhao F."/>
            <person name="Cao W."/>
        </authorList>
    </citation>
    <scope>NUCLEOTIDE SEQUENCE</scope>
    <source>
        <strain evidence="1">Rmic-2018</strain>
        <tissue evidence="1">Larvae</tissue>
    </source>
</reference>
<dbReference type="AlphaFoldDB" id="A0A9J6DDI2"/>
<keyword evidence="2" id="KW-1185">Reference proteome</keyword>
<accession>A0A9J6DDI2</accession>
<protein>
    <submittedName>
        <fullName evidence="1">Uncharacterized protein</fullName>
    </submittedName>
</protein>
<comment type="caution">
    <text evidence="1">The sequence shown here is derived from an EMBL/GenBank/DDBJ whole genome shotgun (WGS) entry which is preliminary data.</text>
</comment>
<evidence type="ECO:0000313" key="1">
    <source>
        <dbReference type="EMBL" id="KAH8020136.1"/>
    </source>
</evidence>
<reference evidence="1" key="1">
    <citation type="journal article" date="2020" name="Cell">
        <title>Large-Scale Comparative Analyses of Tick Genomes Elucidate Their Genetic Diversity and Vector Capacities.</title>
        <authorList>
            <consortium name="Tick Genome and Microbiome Consortium (TIGMIC)"/>
            <person name="Jia N."/>
            <person name="Wang J."/>
            <person name="Shi W."/>
            <person name="Du L."/>
            <person name="Sun Y."/>
            <person name="Zhan W."/>
            <person name="Jiang J.F."/>
            <person name="Wang Q."/>
            <person name="Zhang B."/>
            <person name="Ji P."/>
            <person name="Bell-Sakyi L."/>
            <person name="Cui X.M."/>
            <person name="Yuan T.T."/>
            <person name="Jiang B.G."/>
            <person name="Yang W.F."/>
            <person name="Lam T.T."/>
            <person name="Chang Q.C."/>
            <person name="Ding S.J."/>
            <person name="Wang X.J."/>
            <person name="Zhu J.G."/>
            <person name="Ruan X.D."/>
            <person name="Zhao L."/>
            <person name="Wei J.T."/>
            <person name="Ye R.Z."/>
            <person name="Que T.C."/>
            <person name="Du C.H."/>
            <person name="Zhou Y.H."/>
            <person name="Cheng J.X."/>
            <person name="Dai P.F."/>
            <person name="Guo W.B."/>
            <person name="Han X.H."/>
            <person name="Huang E.J."/>
            <person name="Li L.F."/>
            <person name="Wei W."/>
            <person name="Gao Y.C."/>
            <person name="Liu J.Z."/>
            <person name="Shao H.Z."/>
            <person name="Wang X."/>
            <person name="Wang C.C."/>
            <person name="Yang T.C."/>
            <person name="Huo Q.B."/>
            <person name="Li W."/>
            <person name="Chen H.Y."/>
            <person name="Chen S.E."/>
            <person name="Zhou L.G."/>
            <person name="Ni X.B."/>
            <person name="Tian J.H."/>
            <person name="Sheng Y."/>
            <person name="Liu T."/>
            <person name="Pan Y.S."/>
            <person name="Xia L.Y."/>
            <person name="Li J."/>
            <person name="Zhao F."/>
            <person name="Cao W.C."/>
        </authorList>
    </citation>
    <scope>NUCLEOTIDE SEQUENCE</scope>
    <source>
        <strain evidence="1">Rmic-2018</strain>
    </source>
</reference>
<sequence length="219" mass="24063">MAREQVPCISKPSVALSEKERRFLEGFGAGRDVHKVAPEVNKHVKCDVYAVSLSSLEEYVRHLIATHEFVAEYVQRTSLNNKEPQKKLLEELGTGTVCLDSTHGTTGYQFELTTLLVLDEVGSVRKHIHCAVIANTPSSSDNNDYESPPETASEMSQALHIMESITKLDAATKVSSATLIKAKIESVKQAIVDGEVSEEVVEKANKLFEPVLQLVEGNN</sequence>
<dbReference type="Proteomes" id="UP000821866">
    <property type="component" value="Chromosome 8"/>
</dbReference>
<gene>
    <name evidence="1" type="ORF">HPB51_024941</name>
</gene>
<name>A0A9J6DDI2_RHIMP</name>
<proteinExistence type="predicted"/>
<dbReference type="EMBL" id="JABSTU010000010">
    <property type="protein sequence ID" value="KAH8020136.1"/>
    <property type="molecule type" value="Genomic_DNA"/>
</dbReference>
<evidence type="ECO:0000313" key="2">
    <source>
        <dbReference type="Proteomes" id="UP000821866"/>
    </source>
</evidence>